<dbReference type="Proteomes" id="UP001183226">
    <property type="component" value="Unassembled WGS sequence"/>
</dbReference>
<gene>
    <name evidence="1" type="ORF">RM446_01120</name>
</gene>
<comment type="caution">
    <text evidence="1">The sequence shown here is derived from an EMBL/GenBank/DDBJ whole genome shotgun (WGS) entry which is preliminary data.</text>
</comment>
<evidence type="ECO:0000313" key="2">
    <source>
        <dbReference type="Proteomes" id="UP001183226"/>
    </source>
</evidence>
<protein>
    <submittedName>
        <fullName evidence="1">Uncharacterized protein</fullName>
    </submittedName>
</protein>
<dbReference type="EMBL" id="JAVREK010000001">
    <property type="protein sequence ID" value="MDT0300711.1"/>
    <property type="molecule type" value="Genomic_DNA"/>
</dbReference>
<name>A0ABU2KN69_9ACTN</name>
<proteinExistence type="predicted"/>
<evidence type="ECO:0000313" key="1">
    <source>
        <dbReference type="EMBL" id="MDT0300711.1"/>
    </source>
</evidence>
<reference evidence="2" key="1">
    <citation type="submission" date="2023-07" db="EMBL/GenBank/DDBJ databases">
        <title>30 novel species of actinomycetes from the DSMZ collection.</title>
        <authorList>
            <person name="Nouioui I."/>
        </authorList>
    </citation>
    <scope>NUCLEOTIDE SEQUENCE [LARGE SCALE GENOMIC DNA]</scope>
    <source>
        <strain evidence="2">DSM 45055</strain>
    </source>
</reference>
<keyword evidence="2" id="KW-1185">Reference proteome</keyword>
<sequence>MSTPSHDQQDQDVDALDHELAKVESAIEDTLGLVRHARQRGSPRATEWLEIAAKIGQRMADSRDALAEIRQSVLGGARSSLLLYFRNHPGESIPPHRLEGVAAIRAWPRRIRELRQVGWEISMEGSGPEACYRLTSDQLERDVAVSEETLESVKGASPAERLIEYLLHISPWPASPDQLERVAKVPTWRQEIFELIDQGWLIESHADNPKDVPESSFRLASLEDD</sequence>
<organism evidence="1 2">
    <name type="scientific">Streptomonospora wellingtoniae</name>
    <dbReference type="NCBI Taxonomy" id="3075544"/>
    <lineage>
        <taxon>Bacteria</taxon>
        <taxon>Bacillati</taxon>
        <taxon>Actinomycetota</taxon>
        <taxon>Actinomycetes</taxon>
        <taxon>Streptosporangiales</taxon>
        <taxon>Nocardiopsidaceae</taxon>
        <taxon>Streptomonospora</taxon>
    </lineage>
</organism>
<accession>A0ABU2KN69</accession>